<dbReference type="AlphaFoldDB" id="A0A0F8YH16"/>
<feature type="transmembrane region" description="Helical" evidence="1">
    <location>
        <begin position="6"/>
        <end position="29"/>
    </location>
</feature>
<evidence type="ECO:0008006" key="3">
    <source>
        <dbReference type="Google" id="ProtNLM"/>
    </source>
</evidence>
<organism evidence="2">
    <name type="scientific">marine sediment metagenome</name>
    <dbReference type="NCBI Taxonomy" id="412755"/>
    <lineage>
        <taxon>unclassified sequences</taxon>
        <taxon>metagenomes</taxon>
        <taxon>ecological metagenomes</taxon>
    </lineage>
</organism>
<keyword evidence="1" id="KW-1133">Transmembrane helix</keyword>
<sequence>MKKPLIVLPLIVLPLIFLIGCLTTGEVYLPHTSRIFHKKNCVALYDPSPIKYSSVQAAINSGGVKPCIVCIKTNQNTSSSSYKSTSTTNSSSYPSQAASNQNTCSSFFGTLFGSFLGAAASSANSNYSSTPSYSETYITPDYMLPDYNYNYQLSGIENQLREMNYQNQRNAYELRKGMAKPYDYYNRGGDWMYGADWMK</sequence>
<protein>
    <recommendedName>
        <fullName evidence="3">Lipoprotein</fullName>
    </recommendedName>
</protein>
<dbReference type="EMBL" id="LAZR01053440">
    <property type="protein sequence ID" value="KKK80743.1"/>
    <property type="molecule type" value="Genomic_DNA"/>
</dbReference>
<gene>
    <name evidence="2" type="ORF">LCGC14_2820450</name>
</gene>
<proteinExistence type="predicted"/>
<keyword evidence="1" id="KW-0812">Transmembrane</keyword>
<comment type="caution">
    <text evidence="2">The sequence shown here is derived from an EMBL/GenBank/DDBJ whole genome shotgun (WGS) entry which is preliminary data.</text>
</comment>
<evidence type="ECO:0000256" key="1">
    <source>
        <dbReference type="SAM" id="Phobius"/>
    </source>
</evidence>
<evidence type="ECO:0000313" key="2">
    <source>
        <dbReference type="EMBL" id="KKK80743.1"/>
    </source>
</evidence>
<accession>A0A0F8YH16</accession>
<name>A0A0F8YH16_9ZZZZ</name>
<dbReference type="PROSITE" id="PS51257">
    <property type="entry name" value="PROKAR_LIPOPROTEIN"/>
    <property type="match status" value="1"/>
</dbReference>
<keyword evidence="1" id="KW-0472">Membrane</keyword>
<reference evidence="2" key="1">
    <citation type="journal article" date="2015" name="Nature">
        <title>Complex archaea that bridge the gap between prokaryotes and eukaryotes.</title>
        <authorList>
            <person name="Spang A."/>
            <person name="Saw J.H."/>
            <person name="Jorgensen S.L."/>
            <person name="Zaremba-Niedzwiedzka K."/>
            <person name="Martijn J."/>
            <person name="Lind A.E."/>
            <person name="van Eijk R."/>
            <person name="Schleper C."/>
            <person name="Guy L."/>
            <person name="Ettema T.J."/>
        </authorList>
    </citation>
    <scope>NUCLEOTIDE SEQUENCE</scope>
</reference>